<keyword evidence="3" id="KW-1185">Reference proteome</keyword>
<feature type="region of interest" description="Disordered" evidence="1">
    <location>
        <begin position="453"/>
        <end position="482"/>
    </location>
</feature>
<reference evidence="2" key="1">
    <citation type="submission" date="2020-05" db="EMBL/GenBank/DDBJ databases">
        <title>WGS assembly of Panicum virgatum.</title>
        <authorList>
            <person name="Lovell J.T."/>
            <person name="Jenkins J."/>
            <person name="Shu S."/>
            <person name="Juenger T.E."/>
            <person name="Schmutz J."/>
        </authorList>
    </citation>
    <scope>NUCLEOTIDE SEQUENCE</scope>
    <source>
        <strain evidence="2">AP13</strain>
    </source>
</reference>
<dbReference type="EMBL" id="CM029037">
    <property type="protein sequence ID" value="KAG2660159.1"/>
    <property type="molecule type" value="Genomic_DNA"/>
</dbReference>
<name>A0A8T0XY17_PANVG</name>
<feature type="region of interest" description="Disordered" evidence="1">
    <location>
        <begin position="1"/>
        <end position="37"/>
    </location>
</feature>
<evidence type="ECO:0000256" key="1">
    <source>
        <dbReference type="SAM" id="MobiDB-lite"/>
    </source>
</evidence>
<dbReference type="PANTHER" id="PTHR34835">
    <property type="entry name" value="OS07G0283600 PROTEIN-RELATED"/>
    <property type="match status" value="1"/>
</dbReference>
<evidence type="ECO:0000313" key="3">
    <source>
        <dbReference type="Proteomes" id="UP000823388"/>
    </source>
</evidence>
<feature type="compositionally biased region" description="Polar residues" evidence="1">
    <location>
        <begin position="693"/>
        <end position="708"/>
    </location>
</feature>
<feature type="compositionally biased region" description="Polar residues" evidence="1">
    <location>
        <begin position="522"/>
        <end position="532"/>
    </location>
</feature>
<comment type="caution">
    <text evidence="2">The sequence shown here is derived from an EMBL/GenBank/DDBJ whole genome shotgun (WGS) entry which is preliminary data.</text>
</comment>
<evidence type="ECO:0000313" key="2">
    <source>
        <dbReference type="EMBL" id="KAG2660159.1"/>
    </source>
</evidence>
<feature type="compositionally biased region" description="Acidic residues" evidence="1">
    <location>
        <begin position="1"/>
        <end position="31"/>
    </location>
</feature>
<gene>
    <name evidence="2" type="ORF">PVAP13_1KG409400</name>
</gene>
<accession>A0A8T0XY17</accession>
<dbReference type="Proteomes" id="UP000823388">
    <property type="component" value="Chromosome 1K"/>
</dbReference>
<feature type="region of interest" description="Disordered" evidence="1">
    <location>
        <begin position="664"/>
        <end position="708"/>
    </location>
</feature>
<proteinExistence type="predicted"/>
<dbReference type="AlphaFoldDB" id="A0A8T0XY17"/>
<protein>
    <submittedName>
        <fullName evidence="2">Uncharacterized protein</fullName>
    </submittedName>
</protein>
<organism evidence="2 3">
    <name type="scientific">Panicum virgatum</name>
    <name type="common">Blackwell switchgrass</name>
    <dbReference type="NCBI Taxonomy" id="38727"/>
    <lineage>
        <taxon>Eukaryota</taxon>
        <taxon>Viridiplantae</taxon>
        <taxon>Streptophyta</taxon>
        <taxon>Embryophyta</taxon>
        <taxon>Tracheophyta</taxon>
        <taxon>Spermatophyta</taxon>
        <taxon>Magnoliopsida</taxon>
        <taxon>Liliopsida</taxon>
        <taxon>Poales</taxon>
        <taxon>Poaceae</taxon>
        <taxon>PACMAD clade</taxon>
        <taxon>Panicoideae</taxon>
        <taxon>Panicodae</taxon>
        <taxon>Paniceae</taxon>
        <taxon>Panicinae</taxon>
        <taxon>Panicum</taxon>
        <taxon>Panicum sect. Hiantes</taxon>
    </lineage>
</organism>
<sequence length="848" mass="93891">MEPEENDSSEAASESDDIELIDCDVDSDEIDGSSSSDDVELKRELYKQVLLDFNRIKELKRKLKTSFSHQRKKMKSSKKPKDAFTRFSVKAFSSVIEALTPDEKIVIERYGFGALLHFDKCFVPNNFSKWVANLVDYKSGDIVLDGKVISLTKESVHSVLGLPIGGFAFPSGTVSGKSTVLEKIGKSSMPSVTFFVNKLTKNKEILPDEDFFICFMLVALNTILCPNSSVSLSPKHFVIFADVERAKEFDWSAYVLNWLIESIKLFKKGKSSKATDSTTLGGCLYCLAVMYLDYVDFGPRRPPHTLPRISIWKGDMIKTYSDLDLKSPGCYGFRPLLDYCDTCYSKNPHLFDNPTSAASTNSEFLAMIDSVSRCKLPLALKNSIAKAVENHCLNCGLRLDLDVTVVSILPFNLLATFTTLLKHASNVDSRSKKLVLEVLKIFTEHFDDVDVGSPPHLSAKDTASDVNNGTRASPLVPNVSGRDIPIISPTDNTSTALNPNQSSIHSTLRLPALCPEKQPSVHTQFTNKNSNLHSDHDGRSDLIPSSSNLNSSLLNQEHVTKFLDKLTRMRNSPATPKSSSKDFIRPASSCPPSWFAEEKLRVANSKLSTGKSVFQSGVGSLRTALHDISNGNMFGTQHSRNPTPNSCNRDLGKDIIMLEDDVEFVPDSYSPNSRPSKSGAMRDKEDSPPRFTPNLSSKRPSSTSNRNVSFALPSKTLELQKSPKVQVLREASLVQTVRSMTRRSDEMYNKKFSATPSSKATPFLSTTPTALDDASTNSSYGLPRYQHRDSSTGGKVPIHGPRRVVKPGPLFNIDFETTKKKISVSKSELRNYKAICNLATSQFSKYVH</sequence>
<feature type="region of interest" description="Disordered" evidence="1">
    <location>
        <begin position="753"/>
        <end position="803"/>
    </location>
</feature>
<feature type="compositionally biased region" description="Polar residues" evidence="1">
    <location>
        <begin position="753"/>
        <end position="780"/>
    </location>
</feature>
<dbReference type="PANTHER" id="PTHR34835:SF60">
    <property type="entry name" value="OS10G0490300 PROTEIN"/>
    <property type="match status" value="1"/>
</dbReference>
<feature type="region of interest" description="Disordered" evidence="1">
    <location>
        <begin position="522"/>
        <end position="549"/>
    </location>
</feature>